<comment type="caution">
    <text evidence="1">The sequence shown here is derived from an EMBL/GenBank/DDBJ whole genome shotgun (WGS) entry which is preliminary data.</text>
</comment>
<evidence type="ECO:0000313" key="2">
    <source>
        <dbReference type="Proteomes" id="UP000696573"/>
    </source>
</evidence>
<accession>A0A9N9V880</accession>
<sequence>MEVIDSCVAFFQNTLASPSFQFLADLTLDLPCTYHVGDGFEIVERDGDVQRSNDFPFSNVQRQFPNQGCQDAMWDFVASCPNLSCLCIMAIQFLDVGRLDWKKSHNSRGLKVLSLDRVWVSVAAIKSLLQPHSTSSAPPALRRINLYEAKMHIEGGTGRICLFISKTTAQVLNAAGWGSSLTSRTTLGMITWNIMMRKNLRAGGREFFPESLVEYLG</sequence>
<dbReference type="OrthoDB" id="5137852at2759"/>
<dbReference type="AlphaFoldDB" id="A0A9N9V880"/>
<keyword evidence="2" id="KW-1185">Reference proteome</keyword>
<protein>
    <submittedName>
        <fullName evidence="1">Uncharacterized protein</fullName>
    </submittedName>
</protein>
<name>A0A9N9V880_9HYPO</name>
<organism evidence="1 2">
    <name type="scientific">Clonostachys rhizophaga</name>
    <dbReference type="NCBI Taxonomy" id="160324"/>
    <lineage>
        <taxon>Eukaryota</taxon>
        <taxon>Fungi</taxon>
        <taxon>Dikarya</taxon>
        <taxon>Ascomycota</taxon>
        <taxon>Pezizomycotina</taxon>
        <taxon>Sordariomycetes</taxon>
        <taxon>Hypocreomycetidae</taxon>
        <taxon>Hypocreales</taxon>
        <taxon>Bionectriaceae</taxon>
        <taxon>Clonostachys</taxon>
    </lineage>
</organism>
<dbReference type="Proteomes" id="UP000696573">
    <property type="component" value="Unassembled WGS sequence"/>
</dbReference>
<reference evidence="1" key="1">
    <citation type="submission" date="2021-10" db="EMBL/GenBank/DDBJ databases">
        <authorList>
            <person name="Piombo E."/>
        </authorList>
    </citation>
    <scope>NUCLEOTIDE SEQUENCE</scope>
</reference>
<evidence type="ECO:0000313" key="1">
    <source>
        <dbReference type="EMBL" id="CAH0018799.1"/>
    </source>
</evidence>
<dbReference type="EMBL" id="CABFNQ020000544">
    <property type="protein sequence ID" value="CAH0018799.1"/>
    <property type="molecule type" value="Genomic_DNA"/>
</dbReference>
<proteinExistence type="predicted"/>
<gene>
    <name evidence="1" type="ORF">CRHIZ90672A_00005423</name>
</gene>